<dbReference type="EMBL" id="CAXLJM020000036">
    <property type="protein sequence ID" value="CAL8106127.1"/>
    <property type="molecule type" value="Genomic_DNA"/>
</dbReference>
<reference evidence="1 2" key="1">
    <citation type="submission" date="2024-08" db="EMBL/GenBank/DDBJ databases">
        <authorList>
            <person name="Cucini C."/>
            <person name="Frati F."/>
        </authorList>
    </citation>
    <scope>NUCLEOTIDE SEQUENCE [LARGE SCALE GENOMIC DNA]</scope>
</reference>
<dbReference type="Proteomes" id="UP001642540">
    <property type="component" value="Unassembled WGS sequence"/>
</dbReference>
<accession>A0ABP1QMA3</accession>
<evidence type="ECO:0000313" key="1">
    <source>
        <dbReference type="EMBL" id="CAL8106127.1"/>
    </source>
</evidence>
<proteinExistence type="predicted"/>
<keyword evidence="2" id="KW-1185">Reference proteome</keyword>
<name>A0ABP1QMA3_9HEXA</name>
<gene>
    <name evidence="1" type="ORF">ODALV1_LOCUS12288</name>
</gene>
<sequence>MYPTECNNSREVRRVRLYMFHGALLWALMILSGSHLHCSLCPEGDTSESCTTTLLGNRNSWHLCSSWRKKRRKVRRLTTKFRRTRKGLRRIEDERHSELSRYSTSSTSRKNHVREALLELMILTMATVSSFYLQEEKTIHEYKQSRVENRRNFDG</sequence>
<evidence type="ECO:0000313" key="2">
    <source>
        <dbReference type="Proteomes" id="UP001642540"/>
    </source>
</evidence>
<comment type="caution">
    <text evidence="1">The sequence shown here is derived from an EMBL/GenBank/DDBJ whole genome shotgun (WGS) entry which is preliminary data.</text>
</comment>
<protein>
    <submittedName>
        <fullName evidence="1">Uncharacterized protein</fullName>
    </submittedName>
</protein>
<organism evidence="1 2">
    <name type="scientific">Orchesella dallaii</name>
    <dbReference type="NCBI Taxonomy" id="48710"/>
    <lineage>
        <taxon>Eukaryota</taxon>
        <taxon>Metazoa</taxon>
        <taxon>Ecdysozoa</taxon>
        <taxon>Arthropoda</taxon>
        <taxon>Hexapoda</taxon>
        <taxon>Collembola</taxon>
        <taxon>Entomobryomorpha</taxon>
        <taxon>Entomobryoidea</taxon>
        <taxon>Orchesellidae</taxon>
        <taxon>Orchesellinae</taxon>
        <taxon>Orchesella</taxon>
    </lineage>
</organism>